<gene>
    <name evidence="9" type="ORF">E5162_07420</name>
</gene>
<dbReference type="GO" id="GO:0015344">
    <property type="term" value="F:siderophore uptake transmembrane transporter activity"/>
    <property type="evidence" value="ECO:0007669"/>
    <property type="project" value="TreeGrafter"/>
</dbReference>
<keyword evidence="2" id="KW-0813">Transport</keyword>
<dbReference type="InterPro" id="IPR039426">
    <property type="entry name" value="TonB-dep_rcpt-like"/>
</dbReference>
<dbReference type="SUPFAM" id="SSF56935">
    <property type="entry name" value="Porins"/>
    <property type="match status" value="1"/>
</dbReference>
<evidence type="ECO:0000256" key="7">
    <source>
        <dbReference type="SAM" id="SignalP"/>
    </source>
</evidence>
<dbReference type="PANTHER" id="PTHR30069">
    <property type="entry name" value="TONB-DEPENDENT OUTER MEMBRANE RECEPTOR"/>
    <property type="match status" value="1"/>
</dbReference>
<evidence type="ECO:0000256" key="3">
    <source>
        <dbReference type="ARBA" id="ARBA00022452"/>
    </source>
</evidence>
<dbReference type="InterPro" id="IPR036942">
    <property type="entry name" value="Beta-barrel_TonB_sf"/>
</dbReference>
<keyword evidence="9" id="KW-0675">Receptor</keyword>
<dbReference type="Proteomes" id="UP000305451">
    <property type="component" value="Unassembled WGS sequence"/>
</dbReference>
<comment type="subcellular location">
    <subcellularLocation>
        <location evidence="1">Cell outer membrane</location>
        <topology evidence="1">Multi-pass membrane protein</topology>
    </subcellularLocation>
</comment>
<keyword evidence="5" id="KW-0472">Membrane</keyword>
<proteinExistence type="predicted"/>
<sequence>MAFFKKLAYSTSVAALAAMAATSAVHAQQTSASLRGEVVDANGNGISGATVTIIHTPSGTASRAVTNESGNFSQSGLRVGGPFTVAVNAPGFEGDVIDGLNLAPGSQPPLTLTLNPQASDVIVVTGQAINRLDLNNGVGSVYSARDIANQPSANRDVLQTLTRDPLAFSSGEGQLFVAGTNPRFNGLAIDGALQQDDFGLGSNTYATERSPISLDAIESASLAASDYAVTVSGFTGGLVNITTKSGTNEFDGSAYYYYQDEGYFGDETDGQAFTVAPFEEKEYGFTLGGPIIEDRLFFFVAYDEFESGSGQNFTQDDIDDDIDPAFYDAFNTYVQNQLGYDMGGRPSVVSLPVTSERLLGKIDWNITDNHRASFTYQSTEEGGTSVSRQGFESSWYDIPVELTAYTGQLFSDWSDSFSTTLRVNYKEFTRGQICRAGTDQPALEFRLNEADLAGSPLAGMIDGSSDEFFTGGCDRFRHANEFEDERLQLFASGDYSFGDHLLTFGGEYENYELYNLFVQSSNGYFIYNDLTDIQNNTPTINYSNSPTNDANDAASAFAIAKWTAFIQDTWQVTPSLSVDYGLRYEYFSQDDTPPLDANLDATYGAGTSGQNLDGLDLIQPRVSFRWDGLDRTTVTGGFGLFAGGDPKVWISNAFQGATASASQSGLAISSFDVPAALQADVAAQSGRVIDVVSSDFEVPSDWKASLRVDHSFDADWFGFNLGDDYIVSAQYLFSTPQNGYVWNNLAQTELGAALPTGTAPDGRTIYADLQDLGIGNLTELSNADGSESHILSVSLQNEFDNGFGFYTSYAHQDVEWVSEGSSSRGISNWRGLTAIDRNNPEVRTSYWEVEHSFKIGLSYERDFLADLTTRFDVFGEIRSGIPFTYTFDVGSSNSLFGRAGDFESPFDNSPLYVPTQGGDPLVVYASGFDQTEFFDFVSEYDIPTGQIHEVNTASSNWNQQWDLRIQQELPGIPGVGRFVGDNNFSFVLDIINFPNLLNDEWGVQSGGVGNGQAAIVAADLVSAADVAANGVDGATALTGDDARTTCTTASSCVYRYNEFDETDISPVNQFDSLYEIRVGLRYEF</sequence>
<keyword evidence="4" id="KW-0812">Transmembrane</keyword>
<feature type="domain" description="TonB-dependent transporter Oar-like beta-barrel" evidence="8">
    <location>
        <begin position="310"/>
        <end position="970"/>
    </location>
</feature>
<dbReference type="Pfam" id="PF25183">
    <property type="entry name" value="OMP_b-brl_4"/>
    <property type="match status" value="1"/>
</dbReference>
<comment type="caution">
    <text evidence="9">The sequence shown here is derived from an EMBL/GenBank/DDBJ whole genome shotgun (WGS) entry which is preliminary data.</text>
</comment>
<dbReference type="SUPFAM" id="SSF49464">
    <property type="entry name" value="Carboxypeptidase regulatory domain-like"/>
    <property type="match status" value="1"/>
</dbReference>
<dbReference type="Gene3D" id="2.40.170.20">
    <property type="entry name" value="TonB-dependent receptor, beta-barrel domain"/>
    <property type="match status" value="1"/>
</dbReference>
<accession>A0A4S2HB71</accession>
<dbReference type="RefSeq" id="WP_135944470.1">
    <property type="nucleotide sequence ID" value="NZ_BMEI01000002.1"/>
</dbReference>
<feature type="signal peptide" evidence="7">
    <location>
        <begin position="1"/>
        <end position="27"/>
    </location>
</feature>
<dbReference type="PANTHER" id="PTHR30069:SF46">
    <property type="entry name" value="OAR PROTEIN"/>
    <property type="match status" value="1"/>
</dbReference>
<evidence type="ECO:0000313" key="10">
    <source>
        <dbReference type="Proteomes" id="UP000305451"/>
    </source>
</evidence>
<dbReference type="OrthoDB" id="9768147at2"/>
<protein>
    <submittedName>
        <fullName evidence="9">TonB-dependent receptor</fullName>
    </submittedName>
</protein>
<evidence type="ECO:0000256" key="4">
    <source>
        <dbReference type="ARBA" id="ARBA00022692"/>
    </source>
</evidence>
<dbReference type="GO" id="GO:0009279">
    <property type="term" value="C:cell outer membrane"/>
    <property type="evidence" value="ECO:0007669"/>
    <property type="project" value="UniProtKB-SubCell"/>
</dbReference>
<keyword evidence="3" id="KW-1134">Transmembrane beta strand</keyword>
<evidence type="ECO:0000313" key="9">
    <source>
        <dbReference type="EMBL" id="TGY92891.1"/>
    </source>
</evidence>
<evidence type="ECO:0000256" key="5">
    <source>
        <dbReference type="ARBA" id="ARBA00023136"/>
    </source>
</evidence>
<dbReference type="Gene3D" id="2.60.40.1120">
    <property type="entry name" value="Carboxypeptidase-like, regulatory domain"/>
    <property type="match status" value="1"/>
</dbReference>
<evidence type="ECO:0000256" key="2">
    <source>
        <dbReference type="ARBA" id="ARBA00022448"/>
    </source>
</evidence>
<dbReference type="AlphaFoldDB" id="A0A4S2HB71"/>
<dbReference type="EMBL" id="SRXV01000002">
    <property type="protein sequence ID" value="TGY92891.1"/>
    <property type="molecule type" value="Genomic_DNA"/>
</dbReference>
<evidence type="ECO:0000256" key="1">
    <source>
        <dbReference type="ARBA" id="ARBA00004571"/>
    </source>
</evidence>
<dbReference type="GO" id="GO:0044718">
    <property type="term" value="P:siderophore transmembrane transport"/>
    <property type="evidence" value="ECO:0007669"/>
    <property type="project" value="TreeGrafter"/>
</dbReference>
<reference evidence="9 10" key="1">
    <citation type="journal article" date="2013" name="Int. J. Syst. Evol. Microbiol.">
        <title>Marinicauda pacifica gen. nov., sp. nov., a prosthecate alphaproteobacterium of the family Hyphomonadaceae isolated from deep seawater.</title>
        <authorList>
            <person name="Zhang X.Y."/>
            <person name="Li G.W."/>
            <person name="Wang C.S."/>
            <person name="Zhang Y.J."/>
            <person name="Xu X.W."/>
            <person name="Li H."/>
            <person name="Liu A."/>
            <person name="Liu C."/>
            <person name="Xie B.B."/>
            <person name="Qin Q.L."/>
            <person name="Xu Z."/>
            <person name="Chen X.L."/>
            <person name="Zhou B.C."/>
            <person name="Zhang Y.Z."/>
        </authorList>
    </citation>
    <scope>NUCLEOTIDE SEQUENCE [LARGE SCALE GENOMIC DNA]</scope>
    <source>
        <strain evidence="9 10">P-1 km-3</strain>
    </source>
</reference>
<organism evidence="9 10">
    <name type="scientific">Marinicauda pacifica</name>
    <dbReference type="NCBI Taxonomy" id="1133559"/>
    <lineage>
        <taxon>Bacteria</taxon>
        <taxon>Pseudomonadati</taxon>
        <taxon>Pseudomonadota</taxon>
        <taxon>Alphaproteobacteria</taxon>
        <taxon>Maricaulales</taxon>
        <taxon>Maricaulaceae</taxon>
        <taxon>Marinicauda</taxon>
    </lineage>
</organism>
<dbReference type="InterPro" id="IPR057601">
    <property type="entry name" value="Oar-like_b-barrel"/>
</dbReference>
<name>A0A4S2HB71_9PROT</name>
<dbReference type="InterPro" id="IPR008969">
    <property type="entry name" value="CarboxyPept-like_regulatory"/>
</dbReference>
<keyword evidence="7" id="KW-0732">Signal</keyword>
<evidence type="ECO:0000256" key="6">
    <source>
        <dbReference type="ARBA" id="ARBA00023237"/>
    </source>
</evidence>
<feature type="chain" id="PRO_5020479825" evidence="7">
    <location>
        <begin position="28"/>
        <end position="1084"/>
    </location>
</feature>
<evidence type="ECO:0000259" key="8">
    <source>
        <dbReference type="Pfam" id="PF25183"/>
    </source>
</evidence>
<dbReference type="Pfam" id="PF13620">
    <property type="entry name" value="CarboxypepD_reg"/>
    <property type="match status" value="1"/>
</dbReference>
<keyword evidence="6" id="KW-0998">Cell outer membrane</keyword>
<keyword evidence="10" id="KW-1185">Reference proteome</keyword>